<dbReference type="STRING" id="544712.C6HRE7"/>
<dbReference type="PROSITE" id="PS50048">
    <property type="entry name" value="ZN2_CY6_FUNGAL_2"/>
    <property type="match status" value="1"/>
</dbReference>
<evidence type="ECO:0000256" key="6">
    <source>
        <dbReference type="ARBA" id="ARBA00023163"/>
    </source>
</evidence>
<dbReference type="EMBL" id="GG692436">
    <property type="protein sequence ID" value="EER37081.1"/>
    <property type="molecule type" value="Genomic_DNA"/>
</dbReference>
<evidence type="ECO:0000256" key="3">
    <source>
        <dbReference type="ARBA" id="ARBA00022833"/>
    </source>
</evidence>
<dbReference type="PANTHER" id="PTHR47540:SF1">
    <property type="entry name" value="ACTIVATOR OF STRESS GENES 1-RELATED"/>
    <property type="match status" value="1"/>
</dbReference>
<sequence>MRVVSLATADTSSGSIRIRSRYGALPNTQWHHDPPPPLFLSTPRKRHWGRPWPAGIAASCPGWEKCELATETADTCISSIPYPVSRLPGCRPAAGAVAADCNWSSRLHRGRRGMREKKSPRTLDLCSIDSSPALGTSARRTRGAKTALAGTCPGRTTVGTVFPLAHGPCPMVQGLQGQGQQTCPLFRLLRRRAPSDLRGPPFPSRLASSAAHRDTPKPPNNPHVRTVRRPVPRIALIHRCFLPSLVSVNSCLSRRHRALPATGNPLASLETSMSRLDTTTTTTTTTTSSERRRPSPSPSPSLPPSHSLRLDIRYDSATAPGVAGSGAGSGSGSEKGQQPPDEAHDALDWRGSNNHSDEETPPDVKSPGSDTVQPKAPPLQKRRRVTRACDECRRKKIKCDGKQPCTHCTVYSYDCTYDQPSNRRRNPAPQYIEALENRVHKAEAILRTVIPDLDINDPRFDTVGQEELVARIRDRLKISDDADSAGQQPAGHERGEESLLESMVDNTGLLDVDDQGHWDYHGHSSGLIFMRRLRKQFGNLPDPRPEDRPTTKFQNISHILEGAKSSSESPIDSHLSPLHDLPDRDVARKLCMNTLEDACCIMPLLHMPSFYVMFDRIYDTPPENFSNEENSFLPLLYLVLAVGCLFRGVGDSTFDKSGYESATDQGFRYFKAGRQLLDITECRDLTSLQTVCFMILFLQSSANISTCYSYIGIALRASLRLGLHRSVSANFNPIELETRKRVFWVVRKMDVHVSTILGLPSMLSEDDIDQEYPQAIDDEFITAERILPAPLNHITLMAGVNAHIRLGRIVMKVLKYIYPIKIANQSANHTYMVSHSKIRELERDLQAWHEDLPDSFRPGGDAPPHIERVRQLLRIGYAHVQMVMYRPFLHYVTGNSQERKIDKRSFACAAACVSVARNVVHITAGMKEKKLLNGSYWFTMYTTMAF</sequence>
<feature type="compositionally biased region" description="Gly residues" evidence="8">
    <location>
        <begin position="323"/>
        <end position="333"/>
    </location>
</feature>
<proteinExistence type="predicted"/>
<evidence type="ECO:0000313" key="11">
    <source>
        <dbReference type="Proteomes" id="UP000002624"/>
    </source>
</evidence>
<keyword evidence="4" id="KW-0805">Transcription regulation</keyword>
<feature type="region of interest" description="Disordered" evidence="8">
    <location>
        <begin position="194"/>
        <end position="227"/>
    </location>
</feature>
<dbReference type="Gene3D" id="4.10.240.10">
    <property type="entry name" value="Zn(2)-C6 fungal-type DNA-binding domain"/>
    <property type="match status" value="1"/>
</dbReference>
<evidence type="ECO:0000256" key="7">
    <source>
        <dbReference type="ARBA" id="ARBA00023242"/>
    </source>
</evidence>
<keyword evidence="7" id="KW-0539">Nucleus</keyword>
<evidence type="ECO:0000256" key="4">
    <source>
        <dbReference type="ARBA" id="ARBA00023015"/>
    </source>
</evidence>
<dbReference type="GO" id="GO:0005634">
    <property type="term" value="C:nucleus"/>
    <property type="evidence" value="ECO:0007669"/>
    <property type="project" value="UniProtKB-SubCell"/>
</dbReference>
<dbReference type="PANTHER" id="PTHR47540">
    <property type="entry name" value="THIAMINE REPRESSIBLE GENES REGULATORY PROTEIN THI5"/>
    <property type="match status" value="1"/>
</dbReference>
<dbReference type="Pfam" id="PF00172">
    <property type="entry name" value="Zn_clus"/>
    <property type="match status" value="1"/>
</dbReference>
<dbReference type="Pfam" id="PF04082">
    <property type="entry name" value="Fungal_trans"/>
    <property type="match status" value="1"/>
</dbReference>
<dbReference type="eggNOG" id="ENOG502QSY2">
    <property type="taxonomic scope" value="Eukaryota"/>
</dbReference>
<comment type="subcellular location">
    <subcellularLocation>
        <location evidence="1">Nucleus</location>
    </subcellularLocation>
</comment>
<dbReference type="OrthoDB" id="422427at2759"/>
<dbReference type="CDD" id="cd00067">
    <property type="entry name" value="GAL4"/>
    <property type="match status" value="1"/>
</dbReference>
<reference evidence="11" key="1">
    <citation type="submission" date="2009-05" db="EMBL/GenBank/DDBJ databases">
        <title>The genome sequence of Ajellomyces capsulatus strain H143.</title>
        <authorList>
            <person name="Champion M."/>
            <person name="Cuomo C.A."/>
            <person name="Ma L.-J."/>
            <person name="Henn M.R."/>
            <person name="Sil A."/>
            <person name="Goldman B."/>
            <person name="Young S.K."/>
            <person name="Kodira C.D."/>
            <person name="Zeng Q."/>
            <person name="Koehrsen M."/>
            <person name="Alvarado L."/>
            <person name="Berlin A.M."/>
            <person name="Borenstein D."/>
            <person name="Chen Z."/>
            <person name="Engels R."/>
            <person name="Freedman E."/>
            <person name="Gellesch M."/>
            <person name="Goldberg J."/>
            <person name="Griggs A."/>
            <person name="Gujja S."/>
            <person name="Heiman D.I."/>
            <person name="Hepburn T.A."/>
            <person name="Howarth C."/>
            <person name="Jen D."/>
            <person name="Larson L."/>
            <person name="Lewis B."/>
            <person name="Mehta T."/>
            <person name="Park D."/>
            <person name="Pearson M."/>
            <person name="Roberts A."/>
            <person name="Saif S."/>
            <person name="Shea T.D."/>
            <person name="Shenoy N."/>
            <person name="Sisk P."/>
            <person name="Stolte C."/>
            <person name="Sykes S."/>
            <person name="Walk T."/>
            <person name="White J."/>
            <person name="Yandava C."/>
            <person name="Klein B."/>
            <person name="McEwen J.G."/>
            <person name="Puccia R."/>
            <person name="Goldman G.H."/>
            <person name="Felipe M.S."/>
            <person name="Nino-Vega G."/>
            <person name="San-Blas G."/>
            <person name="Taylor J.W."/>
            <person name="Mendoza L."/>
            <person name="Galagan J.E."/>
            <person name="Nusbaum C."/>
            <person name="Birren B.W."/>
        </authorList>
    </citation>
    <scope>NUCLEOTIDE SEQUENCE [LARGE SCALE GENOMIC DNA]</scope>
    <source>
        <strain evidence="11">H143</strain>
    </source>
</reference>
<dbReference type="VEuPathDB" id="FungiDB:HCDG_08532"/>
<dbReference type="GO" id="GO:0008270">
    <property type="term" value="F:zinc ion binding"/>
    <property type="evidence" value="ECO:0007669"/>
    <property type="project" value="InterPro"/>
</dbReference>
<evidence type="ECO:0000256" key="2">
    <source>
        <dbReference type="ARBA" id="ARBA00022723"/>
    </source>
</evidence>
<keyword evidence="6" id="KW-0804">Transcription</keyword>
<accession>C6HRE7</accession>
<dbReference type="PROSITE" id="PS00463">
    <property type="entry name" value="ZN2_CY6_FUNGAL_1"/>
    <property type="match status" value="1"/>
</dbReference>
<dbReference type="GO" id="GO:0045944">
    <property type="term" value="P:positive regulation of transcription by RNA polymerase II"/>
    <property type="evidence" value="ECO:0007669"/>
    <property type="project" value="TreeGrafter"/>
</dbReference>
<gene>
    <name evidence="10" type="ORF">HCDG_08532</name>
</gene>
<evidence type="ECO:0000259" key="9">
    <source>
        <dbReference type="PROSITE" id="PS50048"/>
    </source>
</evidence>
<dbReference type="SMART" id="SM00066">
    <property type="entry name" value="GAL4"/>
    <property type="match status" value="1"/>
</dbReference>
<dbReference type="HOGENOM" id="CLU_310775_0_0_1"/>
<organism evidence="10 11">
    <name type="scientific">Ajellomyces capsulatus (strain H143)</name>
    <name type="common">Darling's disease fungus</name>
    <name type="synonym">Histoplasma capsulatum</name>
    <dbReference type="NCBI Taxonomy" id="544712"/>
    <lineage>
        <taxon>Eukaryota</taxon>
        <taxon>Fungi</taxon>
        <taxon>Dikarya</taxon>
        <taxon>Ascomycota</taxon>
        <taxon>Pezizomycotina</taxon>
        <taxon>Eurotiomycetes</taxon>
        <taxon>Eurotiomycetidae</taxon>
        <taxon>Onygenales</taxon>
        <taxon>Ajellomycetaceae</taxon>
        <taxon>Histoplasma</taxon>
    </lineage>
</organism>
<dbReference type="GO" id="GO:0006351">
    <property type="term" value="P:DNA-templated transcription"/>
    <property type="evidence" value="ECO:0007669"/>
    <property type="project" value="InterPro"/>
</dbReference>
<keyword evidence="2" id="KW-0479">Metal-binding</keyword>
<dbReference type="InterPro" id="IPR001138">
    <property type="entry name" value="Zn2Cys6_DnaBD"/>
</dbReference>
<dbReference type="InterPro" id="IPR036864">
    <property type="entry name" value="Zn2-C6_fun-type_DNA-bd_sf"/>
</dbReference>
<dbReference type="Proteomes" id="UP000002624">
    <property type="component" value="Unassembled WGS sequence"/>
</dbReference>
<keyword evidence="3" id="KW-0862">Zinc</keyword>
<evidence type="ECO:0000256" key="1">
    <source>
        <dbReference type="ARBA" id="ARBA00004123"/>
    </source>
</evidence>
<dbReference type="SMART" id="SM00906">
    <property type="entry name" value="Fungal_trans"/>
    <property type="match status" value="1"/>
</dbReference>
<protein>
    <submittedName>
        <fullName evidence="10">C6 transcription factor</fullName>
    </submittedName>
</protein>
<dbReference type="AlphaFoldDB" id="C6HRE7"/>
<name>C6HRE7_AJECH</name>
<dbReference type="CDD" id="cd12148">
    <property type="entry name" value="fungal_TF_MHR"/>
    <property type="match status" value="1"/>
</dbReference>
<dbReference type="SUPFAM" id="SSF57701">
    <property type="entry name" value="Zn2/Cys6 DNA-binding domain"/>
    <property type="match status" value="1"/>
</dbReference>
<feature type="region of interest" description="Disordered" evidence="8">
    <location>
        <begin position="263"/>
        <end position="387"/>
    </location>
</feature>
<evidence type="ECO:0000313" key="10">
    <source>
        <dbReference type="EMBL" id="EER37081.1"/>
    </source>
</evidence>
<keyword evidence="5" id="KW-0238">DNA-binding</keyword>
<evidence type="ECO:0000256" key="8">
    <source>
        <dbReference type="SAM" id="MobiDB-lite"/>
    </source>
</evidence>
<dbReference type="InterPro" id="IPR007219">
    <property type="entry name" value="XnlR_reg_dom"/>
</dbReference>
<evidence type="ECO:0000256" key="5">
    <source>
        <dbReference type="ARBA" id="ARBA00023125"/>
    </source>
</evidence>
<dbReference type="InterPro" id="IPR051711">
    <property type="entry name" value="Stress_Response_Reg"/>
</dbReference>
<feature type="domain" description="Zn(2)-C6 fungal-type" evidence="9">
    <location>
        <begin position="388"/>
        <end position="417"/>
    </location>
</feature>
<feature type="compositionally biased region" description="Low complexity" evidence="8">
    <location>
        <begin position="271"/>
        <end position="288"/>
    </location>
</feature>
<dbReference type="GO" id="GO:0043565">
    <property type="term" value="F:sequence-specific DNA binding"/>
    <property type="evidence" value="ECO:0007669"/>
    <property type="project" value="TreeGrafter"/>
</dbReference>
<dbReference type="GO" id="GO:0000981">
    <property type="term" value="F:DNA-binding transcription factor activity, RNA polymerase II-specific"/>
    <property type="evidence" value="ECO:0007669"/>
    <property type="project" value="InterPro"/>
</dbReference>